<dbReference type="Proteomes" id="UP001366060">
    <property type="component" value="Unassembled WGS sequence"/>
</dbReference>
<dbReference type="RefSeq" id="WP_341628075.1">
    <property type="nucleotide sequence ID" value="NZ_JBAKBA010000021.1"/>
</dbReference>
<sequence length="233" mass="25032">MKQRIELMKANALYTVLLSLFLSVSGFSSLARAHNVVGGVYAEGVTIEGEAGFSNGSMANAGTVVKVSDTSGTPLGEAVTDDQGYFVFTAKKRITHVFEINMGAGHLLKMQLPVEELPDSLDDATATTASSNSAASTNDITQTSNNNGQVENTNQATSNQAVIQKEIQKQIQNQITPLMLEKAIAKQIKPLRREISALKEKSGMRDIIGGIGYIFGLLGLVAFLRERKLKAKQ</sequence>
<evidence type="ECO:0000313" key="4">
    <source>
        <dbReference type="EMBL" id="MEL0659527.1"/>
    </source>
</evidence>
<evidence type="ECO:0000256" key="1">
    <source>
        <dbReference type="SAM" id="MobiDB-lite"/>
    </source>
</evidence>
<proteinExistence type="predicted"/>
<comment type="caution">
    <text evidence="4">The sequence shown here is derived from an EMBL/GenBank/DDBJ whole genome shotgun (WGS) entry which is preliminary data.</text>
</comment>
<gene>
    <name evidence="4" type="ORF">V6255_10300</name>
</gene>
<keyword evidence="2" id="KW-0472">Membrane</keyword>
<accession>A0ABU9HD23</accession>
<feature type="compositionally biased region" description="Low complexity" evidence="1">
    <location>
        <begin position="124"/>
        <end position="139"/>
    </location>
</feature>
<feature type="signal peptide" evidence="3">
    <location>
        <begin position="1"/>
        <end position="33"/>
    </location>
</feature>
<feature type="compositionally biased region" description="Polar residues" evidence="1">
    <location>
        <begin position="140"/>
        <end position="152"/>
    </location>
</feature>
<dbReference type="EMBL" id="JBAKBA010000021">
    <property type="protein sequence ID" value="MEL0659527.1"/>
    <property type="molecule type" value="Genomic_DNA"/>
</dbReference>
<keyword evidence="2" id="KW-1133">Transmembrane helix</keyword>
<evidence type="ECO:0008006" key="6">
    <source>
        <dbReference type="Google" id="ProtNLM"/>
    </source>
</evidence>
<protein>
    <recommendedName>
        <fullName evidence="6">Cobalt ABC transporter permease</fullName>
    </recommendedName>
</protein>
<reference evidence="4 5" key="1">
    <citation type="submission" date="2024-02" db="EMBL/GenBank/DDBJ databases">
        <title>Bacteria isolated from the canopy kelp, Nereocystis luetkeana.</title>
        <authorList>
            <person name="Pfister C.A."/>
            <person name="Younker I.T."/>
            <person name="Light S.H."/>
        </authorList>
    </citation>
    <scope>NUCLEOTIDE SEQUENCE [LARGE SCALE GENOMIC DNA]</scope>
    <source>
        <strain evidence="4 5">TI.2.07</strain>
    </source>
</reference>
<feature type="chain" id="PRO_5045688146" description="Cobalt ABC transporter permease" evidence="3">
    <location>
        <begin position="34"/>
        <end position="233"/>
    </location>
</feature>
<evidence type="ECO:0000256" key="2">
    <source>
        <dbReference type="SAM" id="Phobius"/>
    </source>
</evidence>
<feature type="region of interest" description="Disordered" evidence="1">
    <location>
        <begin position="124"/>
        <end position="152"/>
    </location>
</feature>
<feature type="transmembrane region" description="Helical" evidence="2">
    <location>
        <begin position="207"/>
        <end position="224"/>
    </location>
</feature>
<keyword evidence="2" id="KW-0812">Transmembrane</keyword>
<keyword evidence="5" id="KW-1185">Reference proteome</keyword>
<keyword evidence="3" id="KW-0732">Signal</keyword>
<evidence type="ECO:0000256" key="3">
    <source>
        <dbReference type="SAM" id="SignalP"/>
    </source>
</evidence>
<organism evidence="4 5">
    <name type="scientific">Psychromonas arctica</name>
    <dbReference type="NCBI Taxonomy" id="168275"/>
    <lineage>
        <taxon>Bacteria</taxon>
        <taxon>Pseudomonadati</taxon>
        <taxon>Pseudomonadota</taxon>
        <taxon>Gammaproteobacteria</taxon>
        <taxon>Alteromonadales</taxon>
        <taxon>Psychromonadaceae</taxon>
        <taxon>Psychromonas</taxon>
    </lineage>
</organism>
<evidence type="ECO:0000313" key="5">
    <source>
        <dbReference type="Proteomes" id="UP001366060"/>
    </source>
</evidence>
<name>A0ABU9HD23_9GAMM</name>